<accession>A0AAV7TLF5</accession>
<evidence type="ECO:0000313" key="1">
    <source>
        <dbReference type="EMBL" id="KAJ1177442.1"/>
    </source>
</evidence>
<reference evidence="1" key="1">
    <citation type="journal article" date="2022" name="bioRxiv">
        <title>Sequencing and chromosome-scale assembly of the giantPleurodeles waltlgenome.</title>
        <authorList>
            <person name="Brown T."/>
            <person name="Elewa A."/>
            <person name="Iarovenko S."/>
            <person name="Subramanian E."/>
            <person name="Araus A.J."/>
            <person name="Petzold A."/>
            <person name="Susuki M."/>
            <person name="Suzuki K.-i.T."/>
            <person name="Hayashi T."/>
            <person name="Toyoda A."/>
            <person name="Oliveira C."/>
            <person name="Osipova E."/>
            <person name="Leigh N.D."/>
            <person name="Simon A."/>
            <person name="Yun M.H."/>
        </authorList>
    </citation>
    <scope>NUCLEOTIDE SEQUENCE</scope>
    <source>
        <strain evidence="1">20211129_DDA</strain>
        <tissue evidence="1">Liver</tissue>
    </source>
</reference>
<organism evidence="1 2">
    <name type="scientific">Pleurodeles waltl</name>
    <name type="common">Iberian ribbed newt</name>
    <dbReference type="NCBI Taxonomy" id="8319"/>
    <lineage>
        <taxon>Eukaryota</taxon>
        <taxon>Metazoa</taxon>
        <taxon>Chordata</taxon>
        <taxon>Craniata</taxon>
        <taxon>Vertebrata</taxon>
        <taxon>Euteleostomi</taxon>
        <taxon>Amphibia</taxon>
        <taxon>Batrachia</taxon>
        <taxon>Caudata</taxon>
        <taxon>Salamandroidea</taxon>
        <taxon>Salamandridae</taxon>
        <taxon>Pleurodelinae</taxon>
        <taxon>Pleurodeles</taxon>
    </lineage>
</organism>
<evidence type="ECO:0000313" key="2">
    <source>
        <dbReference type="Proteomes" id="UP001066276"/>
    </source>
</evidence>
<dbReference type="AlphaFoldDB" id="A0AAV7TLF5"/>
<name>A0AAV7TLF5_PLEWA</name>
<gene>
    <name evidence="1" type="ORF">NDU88_002697</name>
</gene>
<protein>
    <submittedName>
        <fullName evidence="1">Uncharacterized protein</fullName>
    </submittedName>
</protein>
<proteinExistence type="predicted"/>
<comment type="caution">
    <text evidence="1">The sequence shown here is derived from an EMBL/GenBank/DDBJ whole genome shotgun (WGS) entry which is preliminary data.</text>
</comment>
<keyword evidence="2" id="KW-1185">Reference proteome</keyword>
<sequence>MLSAAAVGVTGVGSGMSTADDVTSCIGSVCFICVTVGGIDSGLGGGINGDVHGFGGGVGAVSAGSNKIGSDNIGGGCTGDGAIADY</sequence>
<dbReference type="EMBL" id="JANPWB010000006">
    <property type="protein sequence ID" value="KAJ1177442.1"/>
    <property type="molecule type" value="Genomic_DNA"/>
</dbReference>
<dbReference type="Proteomes" id="UP001066276">
    <property type="component" value="Chromosome 3_2"/>
</dbReference>